<dbReference type="STRING" id="1392255.A0A2I1BSU9"/>
<dbReference type="Pfam" id="PF00106">
    <property type="entry name" value="adh_short"/>
    <property type="match status" value="1"/>
</dbReference>
<evidence type="ECO:0000313" key="6">
    <source>
        <dbReference type="Proteomes" id="UP000234474"/>
    </source>
</evidence>
<reference evidence="6" key="1">
    <citation type="journal article" date="2018" name="Proc. Natl. Acad. Sci. U.S.A.">
        <title>Linking secondary metabolites to gene clusters through genome sequencing of six diverse Aspergillus species.</title>
        <authorList>
            <person name="Kaerboelling I."/>
            <person name="Vesth T.C."/>
            <person name="Frisvad J.C."/>
            <person name="Nybo J.L."/>
            <person name="Theobald S."/>
            <person name="Kuo A."/>
            <person name="Bowyer P."/>
            <person name="Matsuda Y."/>
            <person name="Mondo S."/>
            <person name="Lyhne E.K."/>
            <person name="Kogle M.E."/>
            <person name="Clum A."/>
            <person name="Lipzen A."/>
            <person name="Salamov A."/>
            <person name="Ngan C.Y."/>
            <person name="Daum C."/>
            <person name="Chiniquy J."/>
            <person name="Barry K."/>
            <person name="LaButti K."/>
            <person name="Haridas S."/>
            <person name="Simmons B.A."/>
            <person name="Magnuson J.K."/>
            <person name="Mortensen U.H."/>
            <person name="Larsen T.O."/>
            <person name="Grigoriev I.V."/>
            <person name="Baker S.E."/>
            <person name="Andersen M.R."/>
        </authorList>
    </citation>
    <scope>NUCLEOTIDE SEQUENCE [LARGE SCALE GENOMIC DNA]</scope>
    <source>
        <strain evidence="6">IBT 16806</strain>
    </source>
</reference>
<dbReference type="PANTHER" id="PTHR43976:SF16">
    <property type="entry name" value="SHORT-CHAIN DEHYDROGENASE_REDUCTASE FAMILY PROTEIN"/>
    <property type="match status" value="1"/>
</dbReference>
<dbReference type="PRINTS" id="PR00080">
    <property type="entry name" value="SDRFAMILY"/>
</dbReference>
<dbReference type="Proteomes" id="UP000234474">
    <property type="component" value="Unassembled WGS sequence"/>
</dbReference>
<dbReference type="InterPro" id="IPR002347">
    <property type="entry name" value="SDR_fam"/>
</dbReference>
<evidence type="ECO:0000256" key="2">
    <source>
        <dbReference type="ARBA" id="ARBA00022857"/>
    </source>
</evidence>
<dbReference type="OrthoDB" id="1274115at2759"/>
<dbReference type="GO" id="GO:0016491">
    <property type="term" value="F:oxidoreductase activity"/>
    <property type="evidence" value="ECO:0007669"/>
    <property type="project" value="UniProtKB-KW"/>
</dbReference>
<dbReference type="Gene3D" id="3.40.50.720">
    <property type="entry name" value="NAD(P)-binding Rossmann-like Domain"/>
    <property type="match status" value="1"/>
</dbReference>
<dbReference type="EMBL" id="MSZS01000016">
    <property type="protein sequence ID" value="PKX88371.1"/>
    <property type="molecule type" value="Genomic_DNA"/>
</dbReference>
<dbReference type="RefSeq" id="XP_024676966.1">
    <property type="nucleotide sequence ID" value="XM_024823829.1"/>
</dbReference>
<evidence type="ECO:0000313" key="5">
    <source>
        <dbReference type="EMBL" id="PKX88371.1"/>
    </source>
</evidence>
<sequence length="300" mass="31712">MAVWLITGCSSGFGRELAKAALKHGEKVIATSRNASRLSELKSLGAATISLNVNGTPAEIDATVVEAAKIHGTIDILVNNAAYVLVGGIEEIRHDPDVSPLPLIHLTIYSDAEARAQFNTNVFGPLSVIRSVLPFMRAMKSGVIANIGSLGGYASNAGSGYYCATKFALAGLTEALRAEVGPLGIQATVIEPGYFRTNFLKADVDGKTVAAKTIDDYKPTIDNVKNMLNMYDGKQPGDPAKGAQVIVEALTGTGRAAGKALPARLLLGSDAVPFVTSIQERQNKEMEEWKDLISTTDHAN</sequence>
<protein>
    <submittedName>
        <fullName evidence="5">NAD(P)-binding protein</fullName>
    </submittedName>
</protein>
<dbReference type="GeneID" id="36531154"/>
<organism evidence="5 6">
    <name type="scientific">Aspergillus novofumigatus (strain IBT 16806)</name>
    <dbReference type="NCBI Taxonomy" id="1392255"/>
    <lineage>
        <taxon>Eukaryota</taxon>
        <taxon>Fungi</taxon>
        <taxon>Dikarya</taxon>
        <taxon>Ascomycota</taxon>
        <taxon>Pezizomycotina</taxon>
        <taxon>Eurotiomycetes</taxon>
        <taxon>Eurotiomycetidae</taxon>
        <taxon>Eurotiales</taxon>
        <taxon>Aspergillaceae</taxon>
        <taxon>Aspergillus</taxon>
        <taxon>Aspergillus subgen. Fumigati</taxon>
    </lineage>
</organism>
<keyword evidence="2" id="KW-0521">NADP</keyword>
<comment type="caution">
    <text evidence="5">The sequence shown here is derived from an EMBL/GenBank/DDBJ whole genome shotgun (WGS) entry which is preliminary data.</text>
</comment>
<comment type="similarity">
    <text evidence="1 4">Belongs to the short-chain dehydrogenases/reductases (SDR) family.</text>
</comment>
<dbReference type="PROSITE" id="PS00061">
    <property type="entry name" value="ADH_SHORT"/>
    <property type="match status" value="1"/>
</dbReference>
<dbReference type="OMA" id="IMHHMPI"/>
<accession>A0A2I1BSU9</accession>
<dbReference type="GO" id="GO:0044550">
    <property type="term" value="P:secondary metabolite biosynthetic process"/>
    <property type="evidence" value="ECO:0007669"/>
    <property type="project" value="UniProtKB-ARBA"/>
</dbReference>
<evidence type="ECO:0000256" key="4">
    <source>
        <dbReference type="RuleBase" id="RU000363"/>
    </source>
</evidence>
<dbReference type="AlphaFoldDB" id="A0A2I1BSU9"/>
<evidence type="ECO:0000256" key="3">
    <source>
        <dbReference type="ARBA" id="ARBA00023002"/>
    </source>
</evidence>
<gene>
    <name evidence="5" type="ORF">P174DRAFT_398096</name>
</gene>
<dbReference type="InterPro" id="IPR036291">
    <property type="entry name" value="NAD(P)-bd_dom_sf"/>
</dbReference>
<dbReference type="PANTHER" id="PTHR43976">
    <property type="entry name" value="SHORT CHAIN DEHYDROGENASE"/>
    <property type="match status" value="1"/>
</dbReference>
<dbReference type="PRINTS" id="PR00081">
    <property type="entry name" value="GDHRDH"/>
</dbReference>
<keyword evidence="6" id="KW-1185">Reference proteome</keyword>
<keyword evidence="3" id="KW-0560">Oxidoreductase</keyword>
<dbReference type="InterPro" id="IPR051911">
    <property type="entry name" value="SDR_oxidoreductase"/>
</dbReference>
<dbReference type="InterPro" id="IPR020904">
    <property type="entry name" value="Sc_DH/Rdtase_CS"/>
</dbReference>
<dbReference type="CDD" id="cd05374">
    <property type="entry name" value="17beta-HSD-like_SDR_c"/>
    <property type="match status" value="1"/>
</dbReference>
<proteinExistence type="inferred from homology"/>
<name>A0A2I1BSU9_ASPN1</name>
<evidence type="ECO:0000256" key="1">
    <source>
        <dbReference type="ARBA" id="ARBA00006484"/>
    </source>
</evidence>
<dbReference type="SUPFAM" id="SSF51735">
    <property type="entry name" value="NAD(P)-binding Rossmann-fold domains"/>
    <property type="match status" value="1"/>
</dbReference>
<dbReference type="VEuPathDB" id="FungiDB:P174DRAFT_398096"/>